<feature type="signal peptide" evidence="4">
    <location>
        <begin position="1"/>
        <end position="20"/>
    </location>
</feature>
<organism evidence="5 6">
    <name type="scientific">Clunio marinus</name>
    <dbReference type="NCBI Taxonomy" id="568069"/>
    <lineage>
        <taxon>Eukaryota</taxon>
        <taxon>Metazoa</taxon>
        <taxon>Ecdysozoa</taxon>
        <taxon>Arthropoda</taxon>
        <taxon>Hexapoda</taxon>
        <taxon>Insecta</taxon>
        <taxon>Pterygota</taxon>
        <taxon>Neoptera</taxon>
        <taxon>Endopterygota</taxon>
        <taxon>Diptera</taxon>
        <taxon>Nematocera</taxon>
        <taxon>Chironomoidea</taxon>
        <taxon>Chironomidae</taxon>
        <taxon>Clunio</taxon>
    </lineage>
</organism>
<reference evidence="5 6" key="1">
    <citation type="submission" date="2015-04" db="EMBL/GenBank/DDBJ databases">
        <authorList>
            <person name="Syromyatnikov M.Y."/>
            <person name="Popov V.N."/>
        </authorList>
    </citation>
    <scope>NUCLEOTIDE SEQUENCE [LARGE SCALE GENOMIC DNA]</scope>
</reference>
<dbReference type="GO" id="GO:0062129">
    <property type="term" value="C:chitin-based extracellular matrix"/>
    <property type="evidence" value="ECO:0007669"/>
    <property type="project" value="TreeGrafter"/>
</dbReference>
<protein>
    <submittedName>
        <fullName evidence="5">CLUMA_CG013195, isoform A</fullName>
    </submittedName>
</protein>
<dbReference type="PANTHER" id="PTHR10380">
    <property type="entry name" value="CUTICLE PROTEIN"/>
    <property type="match status" value="1"/>
</dbReference>
<proteinExistence type="predicted"/>
<dbReference type="InterPro" id="IPR050468">
    <property type="entry name" value="Cuticle_Struct_Prot"/>
</dbReference>
<keyword evidence="6" id="KW-1185">Reference proteome</keyword>
<dbReference type="OrthoDB" id="6379191at2759"/>
<evidence type="ECO:0000256" key="1">
    <source>
        <dbReference type="ARBA" id="ARBA00022460"/>
    </source>
</evidence>
<accession>A0A1J1IK21</accession>
<dbReference type="PROSITE" id="PS00233">
    <property type="entry name" value="CHIT_BIND_RR_1"/>
    <property type="match status" value="1"/>
</dbReference>
<dbReference type="Pfam" id="PF00379">
    <property type="entry name" value="Chitin_bind_4"/>
    <property type="match status" value="1"/>
</dbReference>
<dbReference type="PROSITE" id="PS51155">
    <property type="entry name" value="CHIT_BIND_RR_2"/>
    <property type="match status" value="1"/>
</dbReference>
<dbReference type="PRINTS" id="PR00947">
    <property type="entry name" value="CUTICLE"/>
</dbReference>
<gene>
    <name evidence="5" type="ORF">CLUMA_CG013195</name>
</gene>
<dbReference type="GO" id="GO:0008010">
    <property type="term" value="F:structural constituent of chitin-based larval cuticle"/>
    <property type="evidence" value="ECO:0007669"/>
    <property type="project" value="TreeGrafter"/>
</dbReference>
<evidence type="ECO:0000256" key="3">
    <source>
        <dbReference type="SAM" id="MobiDB-lite"/>
    </source>
</evidence>
<dbReference type="InterPro" id="IPR000618">
    <property type="entry name" value="Insect_cuticle"/>
</dbReference>
<dbReference type="AlphaFoldDB" id="A0A1J1IK21"/>
<dbReference type="PANTHER" id="PTHR10380:SF230">
    <property type="entry name" value="CUTICULAR PROTEIN 47EE"/>
    <property type="match status" value="1"/>
</dbReference>
<dbReference type="EMBL" id="CVRI01000054">
    <property type="protein sequence ID" value="CRK99892.1"/>
    <property type="molecule type" value="Genomic_DNA"/>
</dbReference>
<evidence type="ECO:0000313" key="6">
    <source>
        <dbReference type="Proteomes" id="UP000183832"/>
    </source>
</evidence>
<feature type="region of interest" description="Disordered" evidence="3">
    <location>
        <begin position="167"/>
        <end position="193"/>
    </location>
</feature>
<evidence type="ECO:0000256" key="4">
    <source>
        <dbReference type="SAM" id="SignalP"/>
    </source>
</evidence>
<dbReference type="InterPro" id="IPR031311">
    <property type="entry name" value="CHIT_BIND_RR_consensus"/>
</dbReference>
<evidence type="ECO:0000313" key="5">
    <source>
        <dbReference type="EMBL" id="CRK99892.1"/>
    </source>
</evidence>
<evidence type="ECO:0000256" key="2">
    <source>
        <dbReference type="PROSITE-ProRule" id="PRU00497"/>
    </source>
</evidence>
<feature type="region of interest" description="Disordered" evidence="3">
    <location>
        <begin position="40"/>
        <end position="64"/>
    </location>
</feature>
<dbReference type="STRING" id="568069.A0A1J1IK21"/>
<name>A0A1J1IK21_9DIPT</name>
<sequence>MFLLIGISALFCAQVHVALGSQSNYNNFNKQQYQNIQSQAFGHQPHHHQPQQQQHNYNKPQTSFQSNRNFIPITSYKNEVSHDGSYQYSYSTGNGIQADESGYLKNRGSQNQAQVAQGSYSYTAPNGQLIQVRYIADELGFRAEGNHLPTPPPVPEAIAKSLQLIARTQPAPASHHSQPWSNRNQYDGQHFGK</sequence>
<keyword evidence="1 2" id="KW-0193">Cuticle</keyword>
<feature type="chain" id="PRO_5012882001" evidence="4">
    <location>
        <begin position="21"/>
        <end position="193"/>
    </location>
</feature>
<dbReference type="Proteomes" id="UP000183832">
    <property type="component" value="Unassembled WGS sequence"/>
</dbReference>
<feature type="compositionally biased region" description="Polar residues" evidence="3">
    <location>
        <begin position="175"/>
        <end position="187"/>
    </location>
</feature>
<keyword evidence="4" id="KW-0732">Signal</keyword>